<dbReference type="InterPro" id="IPR036264">
    <property type="entry name" value="Bact_exopeptidase_dim_dom"/>
</dbReference>
<keyword evidence="9" id="KW-0170">Cobalt</keyword>
<reference evidence="11" key="2">
    <citation type="submission" date="2020-09" db="EMBL/GenBank/DDBJ databases">
        <authorList>
            <person name="Sun Q."/>
            <person name="Kim S."/>
        </authorList>
    </citation>
    <scope>NUCLEOTIDE SEQUENCE</scope>
    <source>
        <strain evidence="11">KCTC 42650</strain>
    </source>
</reference>
<keyword evidence="7" id="KW-0378">Hydrolase</keyword>
<dbReference type="GO" id="GO:0008777">
    <property type="term" value="F:acetylornithine deacetylase activity"/>
    <property type="evidence" value="ECO:0007669"/>
    <property type="project" value="TreeGrafter"/>
</dbReference>
<evidence type="ECO:0000256" key="3">
    <source>
        <dbReference type="ARBA" id="ARBA00022490"/>
    </source>
</evidence>
<evidence type="ECO:0000256" key="4">
    <source>
        <dbReference type="ARBA" id="ARBA00022571"/>
    </source>
</evidence>
<dbReference type="Pfam" id="PF01546">
    <property type="entry name" value="Peptidase_M20"/>
    <property type="match status" value="1"/>
</dbReference>
<dbReference type="SUPFAM" id="SSF53187">
    <property type="entry name" value="Zn-dependent exopeptidases"/>
    <property type="match status" value="1"/>
</dbReference>
<evidence type="ECO:0000256" key="7">
    <source>
        <dbReference type="ARBA" id="ARBA00022801"/>
    </source>
</evidence>
<dbReference type="NCBIfam" id="TIGR01892">
    <property type="entry name" value="AcOrn-deacetyl"/>
    <property type="match status" value="1"/>
</dbReference>
<dbReference type="GO" id="GO:0046872">
    <property type="term" value="F:metal ion binding"/>
    <property type="evidence" value="ECO:0007669"/>
    <property type="project" value="UniProtKB-KW"/>
</dbReference>
<dbReference type="PROSITE" id="PS00759">
    <property type="entry name" value="ARGE_DAPE_CPG2_2"/>
    <property type="match status" value="1"/>
</dbReference>
<reference evidence="11" key="1">
    <citation type="journal article" date="2014" name="Int. J. Syst. Evol. Microbiol.">
        <title>Complete genome sequence of Corynebacterium casei LMG S-19264T (=DSM 44701T), isolated from a smear-ripened cheese.</title>
        <authorList>
            <consortium name="US DOE Joint Genome Institute (JGI-PGF)"/>
            <person name="Walter F."/>
            <person name="Albersmeier A."/>
            <person name="Kalinowski J."/>
            <person name="Ruckert C."/>
        </authorList>
    </citation>
    <scope>NUCLEOTIDE SEQUENCE</scope>
    <source>
        <strain evidence="11">KCTC 42650</strain>
    </source>
</reference>
<evidence type="ECO:0000256" key="5">
    <source>
        <dbReference type="ARBA" id="ARBA00022605"/>
    </source>
</evidence>
<dbReference type="CDD" id="cd03894">
    <property type="entry name" value="M20_ArgE"/>
    <property type="match status" value="1"/>
</dbReference>
<proteinExistence type="inferred from homology"/>
<evidence type="ECO:0000256" key="2">
    <source>
        <dbReference type="ARBA" id="ARBA00005691"/>
    </source>
</evidence>
<dbReference type="RefSeq" id="WP_229864538.1">
    <property type="nucleotide sequence ID" value="NZ_BNCJ01000049.1"/>
</dbReference>
<keyword evidence="4" id="KW-0055">Arginine biosynthesis</keyword>
<dbReference type="InterPro" id="IPR002933">
    <property type="entry name" value="Peptidase_M20"/>
</dbReference>
<evidence type="ECO:0000259" key="10">
    <source>
        <dbReference type="Pfam" id="PF07687"/>
    </source>
</evidence>
<keyword evidence="5" id="KW-0028">Amino-acid biosynthesis</keyword>
<gene>
    <name evidence="11" type="ORF">GCM10017056_52790</name>
</gene>
<dbReference type="EMBL" id="BNCJ01000049">
    <property type="protein sequence ID" value="GHF75861.1"/>
    <property type="molecule type" value="Genomic_DNA"/>
</dbReference>
<dbReference type="PANTHER" id="PTHR43808:SF31">
    <property type="entry name" value="N-ACETYL-L-CITRULLINE DEACETYLASE"/>
    <property type="match status" value="1"/>
</dbReference>
<accession>A0A8J3H412</accession>
<dbReference type="AlphaFoldDB" id="A0A8J3H412"/>
<protein>
    <submittedName>
        <fullName evidence="11">Acetylornithine deacetylase</fullName>
    </submittedName>
</protein>
<keyword evidence="12" id="KW-1185">Reference proteome</keyword>
<comment type="similarity">
    <text evidence="2">Belongs to the peptidase M20A family. ArgE subfamily.</text>
</comment>
<keyword evidence="6" id="KW-0479">Metal-binding</keyword>
<dbReference type="InterPro" id="IPR001261">
    <property type="entry name" value="ArgE/DapE_CS"/>
</dbReference>
<evidence type="ECO:0000256" key="6">
    <source>
        <dbReference type="ARBA" id="ARBA00022723"/>
    </source>
</evidence>
<feature type="domain" description="Peptidase M20 dimerisation" evidence="10">
    <location>
        <begin position="174"/>
        <end position="279"/>
    </location>
</feature>
<evidence type="ECO:0000313" key="12">
    <source>
        <dbReference type="Proteomes" id="UP000626220"/>
    </source>
</evidence>
<organism evidence="11 12">
    <name type="scientific">Seohaeicola zhoushanensis</name>
    <dbReference type="NCBI Taxonomy" id="1569283"/>
    <lineage>
        <taxon>Bacteria</taxon>
        <taxon>Pseudomonadati</taxon>
        <taxon>Pseudomonadota</taxon>
        <taxon>Alphaproteobacteria</taxon>
        <taxon>Rhodobacterales</taxon>
        <taxon>Roseobacteraceae</taxon>
        <taxon>Seohaeicola</taxon>
    </lineage>
</organism>
<dbReference type="InterPro" id="IPR050072">
    <property type="entry name" value="Peptidase_M20A"/>
</dbReference>
<dbReference type="Proteomes" id="UP000626220">
    <property type="component" value="Unassembled WGS sequence"/>
</dbReference>
<comment type="caution">
    <text evidence="11">The sequence shown here is derived from an EMBL/GenBank/DDBJ whole genome shotgun (WGS) entry which is preliminary data.</text>
</comment>
<keyword evidence="8" id="KW-0862">Zinc</keyword>
<evidence type="ECO:0000256" key="9">
    <source>
        <dbReference type="ARBA" id="ARBA00023285"/>
    </source>
</evidence>
<dbReference type="InterPro" id="IPR010169">
    <property type="entry name" value="AcOrn-deacetyl"/>
</dbReference>
<comment type="cofactor">
    <cofactor evidence="1">
        <name>Zn(2+)</name>
        <dbReference type="ChEBI" id="CHEBI:29105"/>
    </cofactor>
</comment>
<evidence type="ECO:0000313" key="11">
    <source>
        <dbReference type="EMBL" id="GHF75861.1"/>
    </source>
</evidence>
<dbReference type="SUPFAM" id="SSF55031">
    <property type="entry name" value="Bacterial exopeptidase dimerisation domain"/>
    <property type="match status" value="1"/>
</dbReference>
<evidence type="ECO:0000256" key="8">
    <source>
        <dbReference type="ARBA" id="ARBA00022833"/>
    </source>
</evidence>
<dbReference type="Gene3D" id="3.30.70.360">
    <property type="match status" value="1"/>
</dbReference>
<sequence>MPMTLTAPEMLARLVGFPTVVGQPNGALIAFVAEYLEGHGARVHVLPGPEGDRSNIFATIGDPGVPGYILSGHVDVVPAAEPGWLADPFVLRSEGEKLIGRGAVDMKGYVAAVLSCVPALAALPLSAPVHLAISYDEENGCRGVVHMLKALPDLCATPLGAFVGEPTGMAPVLRHKGKAALRLTARGITGHSSRPDLGRNAIHALIPVLAAARELSARMAAEGPRDETFAPPYHTVQVGRMGGGEALNILPEAAWAEIEARVLPGADPEAVLAPVVATAAAQEGVSAEILAAYPALGLAEGDPLGALACALSGNAPGAPVSFGTEAGRFQAAGIPAVVCGPGDIARAHKPEEFITRPELDAACEMVMALGRHLS</sequence>
<dbReference type="PANTHER" id="PTHR43808">
    <property type="entry name" value="ACETYLORNITHINE DEACETYLASE"/>
    <property type="match status" value="1"/>
</dbReference>
<dbReference type="GO" id="GO:0006526">
    <property type="term" value="P:L-arginine biosynthetic process"/>
    <property type="evidence" value="ECO:0007669"/>
    <property type="project" value="UniProtKB-KW"/>
</dbReference>
<keyword evidence="3" id="KW-0963">Cytoplasm</keyword>
<name>A0A8J3H412_9RHOB</name>
<dbReference type="Pfam" id="PF07687">
    <property type="entry name" value="M20_dimer"/>
    <property type="match status" value="1"/>
</dbReference>
<dbReference type="InterPro" id="IPR011650">
    <property type="entry name" value="Peptidase_M20_dimer"/>
</dbReference>
<dbReference type="Gene3D" id="3.40.630.10">
    <property type="entry name" value="Zn peptidases"/>
    <property type="match status" value="1"/>
</dbReference>
<evidence type="ECO:0000256" key="1">
    <source>
        <dbReference type="ARBA" id="ARBA00001947"/>
    </source>
</evidence>